<accession>A0A1G2QJT7</accession>
<dbReference type="Proteomes" id="UP000177140">
    <property type="component" value="Unassembled WGS sequence"/>
</dbReference>
<name>A0A1G2QJT7_9BACT</name>
<dbReference type="Gene3D" id="2.40.320.10">
    <property type="entry name" value="Hypothetical Protein Pfu-838710-001"/>
    <property type="match status" value="1"/>
</dbReference>
<organism evidence="2 3">
    <name type="scientific">Candidatus Vogelbacteria bacterium RIFOXYD2_FULL_44_9</name>
    <dbReference type="NCBI Taxonomy" id="1802441"/>
    <lineage>
        <taxon>Bacteria</taxon>
        <taxon>Candidatus Vogeliibacteriota</taxon>
    </lineage>
</organism>
<dbReference type="InterPro" id="IPR033469">
    <property type="entry name" value="CYTH-like_dom_sf"/>
</dbReference>
<evidence type="ECO:0000259" key="1">
    <source>
        <dbReference type="PROSITE" id="PS51707"/>
    </source>
</evidence>
<protein>
    <recommendedName>
        <fullName evidence="1">CYTH domain-containing protein</fullName>
    </recommendedName>
</protein>
<dbReference type="PROSITE" id="PS51707">
    <property type="entry name" value="CYTH"/>
    <property type="match status" value="1"/>
</dbReference>
<dbReference type="AlphaFoldDB" id="A0A1G2QJT7"/>
<sequence length="186" mass="22015">MSIETEIKLPIDKSLVKDIIAKIEKEFNCKKNEPLHQITHQFFFEDYSQQNVFPRIRNEEDGRVTLTVKVKLGDKSDFFKRIELETNITDTESVIQMMPFFGFPRKISWEKKRHSFLMYDVGDGVCFFLDETPMGWFLEIEAEEGKIEEAIIRLELQDVKRINKAYLGLWDEYKKENGISGENMLF</sequence>
<dbReference type="EMBL" id="MHTM01000044">
    <property type="protein sequence ID" value="OHA60860.1"/>
    <property type="molecule type" value="Genomic_DNA"/>
</dbReference>
<dbReference type="InterPro" id="IPR023577">
    <property type="entry name" value="CYTH_domain"/>
</dbReference>
<proteinExistence type="predicted"/>
<gene>
    <name evidence="2" type="ORF">A2556_00455</name>
</gene>
<reference evidence="2 3" key="1">
    <citation type="journal article" date="2016" name="Nat. Commun.">
        <title>Thousands of microbial genomes shed light on interconnected biogeochemical processes in an aquifer system.</title>
        <authorList>
            <person name="Anantharaman K."/>
            <person name="Brown C.T."/>
            <person name="Hug L.A."/>
            <person name="Sharon I."/>
            <person name="Castelle C.J."/>
            <person name="Probst A.J."/>
            <person name="Thomas B.C."/>
            <person name="Singh A."/>
            <person name="Wilkins M.J."/>
            <person name="Karaoz U."/>
            <person name="Brodie E.L."/>
            <person name="Williams K.H."/>
            <person name="Hubbard S.S."/>
            <person name="Banfield J.F."/>
        </authorList>
    </citation>
    <scope>NUCLEOTIDE SEQUENCE [LARGE SCALE GENOMIC DNA]</scope>
</reference>
<evidence type="ECO:0000313" key="2">
    <source>
        <dbReference type="EMBL" id="OHA60860.1"/>
    </source>
</evidence>
<dbReference type="SUPFAM" id="SSF55154">
    <property type="entry name" value="CYTH-like phosphatases"/>
    <property type="match status" value="1"/>
</dbReference>
<evidence type="ECO:0000313" key="3">
    <source>
        <dbReference type="Proteomes" id="UP000177140"/>
    </source>
</evidence>
<feature type="domain" description="CYTH" evidence="1">
    <location>
        <begin position="2"/>
        <end position="186"/>
    </location>
</feature>
<comment type="caution">
    <text evidence="2">The sequence shown here is derived from an EMBL/GenBank/DDBJ whole genome shotgun (WGS) entry which is preliminary data.</text>
</comment>